<name>A0A382SMM7_9ZZZZ</name>
<dbReference type="InterPro" id="IPR006652">
    <property type="entry name" value="Kelch_1"/>
</dbReference>
<organism evidence="3">
    <name type="scientific">marine metagenome</name>
    <dbReference type="NCBI Taxonomy" id="408172"/>
    <lineage>
        <taxon>unclassified sequences</taxon>
        <taxon>metagenomes</taxon>
        <taxon>ecological metagenomes</taxon>
    </lineage>
</organism>
<gene>
    <name evidence="3" type="ORF">METZ01_LOCUS363321</name>
</gene>
<evidence type="ECO:0000313" key="3">
    <source>
        <dbReference type="EMBL" id="SVD10467.1"/>
    </source>
</evidence>
<sequence length="170" mass="18316">DPFVVSCNGRIYAIGGAAHNGGPKLDSVESIGLSETTWRMETSLPEPTRQGHACALDGVIYCASIDGMYAYDVSEDRWDDDFPQPGPIGQGPLAAAYEGEVWVIGGFGDQGTRCYDPEARSWRKGPDLPTEQAWASAVVMDGELMVIGGAHGSPQHDAIVFDDRTYALRH</sequence>
<dbReference type="PANTHER" id="PTHR45632:SF3">
    <property type="entry name" value="KELCH-LIKE PROTEIN 32"/>
    <property type="match status" value="1"/>
</dbReference>
<evidence type="ECO:0008006" key="4">
    <source>
        <dbReference type="Google" id="ProtNLM"/>
    </source>
</evidence>
<evidence type="ECO:0000256" key="1">
    <source>
        <dbReference type="ARBA" id="ARBA00022441"/>
    </source>
</evidence>
<dbReference type="Pfam" id="PF01344">
    <property type="entry name" value="Kelch_1"/>
    <property type="match status" value="1"/>
</dbReference>
<dbReference type="InterPro" id="IPR015915">
    <property type="entry name" value="Kelch-typ_b-propeller"/>
</dbReference>
<dbReference type="SMART" id="SM00612">
    <property type="entry name" value="Kelch"/>
    <property type="match status" value="2"/>
</dbReference>
<dbReference type="SUPFAM" id="SSF117281">
    <property type="entry name" value="Kelch motif"/>
    <property type="match status" value="1"/>
</dbReference>
<proteinExistence type="predicted"/>
<keyword evidence="1" id="KW-0880">Kelch repeat</keyword>
<dbReference type="PANTHER" id="PTHR45632">
    <property type="entry name" value="LD33804P"/>
    <property type="match status" value="1"/>
</dbReference>
<accession>A0A382SMM7</accession>
<evidence type="ECO:0000256" key="2">
    <source>
        <dbReference type="ARBA" id="ARBA00022737"/>
    </source>
</evidence>
<protein>
    <recommendedName>
        <fullName evidence="4">Galactose oxidase</fullName>
    </recommendedName>
</protein>
<dbReference type="AlphaFoldDB" id="A0A382SMM7"/>
<feature type="non-terminal residue" evidence="3">
    <location>
        <position position="1"/>
    </location>
</feature>
<keyword evidence="2" id="KW-0677">Repeat</keyword>
<dbReference type="EMBL" id="UINC01129818">
    <property type="protein sequence ID" value="SVD10467.1"/>
    <property type="molecule type" value="Genomic_DNA"/>
</dbReference>
<dbReference type="Gene3D" id="2.120.10.80">
    <property type="entry name" value="Kelch-type beta propeller"/>
    <property type="match status" value="1"/>
</dbReference>
<reference evidence="3" key="1">
    <citation type="submission" date="2018-05" db="EMBL/GenBank/DDBJ databases">
        <authorList>
            <person name="Lanie J.A."/>
            <person name="Ng W.-L."/>
            <person name="Kazmierczak K.M."/>
            <person name="Andrzejewski T.M."/>
            <person name="Davidsen T.M."/>
            <person name="Wayne K.J."/>
            <person name="Tettelin H."/>
            <person name="Glass J.I."/>
            <person name="Rusch D."/>
            <person name="Podicherti R."/>
            <person name="Tsui H.-C.T."/>
            <person name="Winkler M.E."/>
        </authorList>
    </citation>
    <scope>NUCLEOTIDE SEQUENCE</scope>
</reference>